<evidence type="ECO:0000313" key="2">
    <source>
        <dbReference type="EMBL" id="CAF9928310.1"/>
    </source>
</evidence>
<sequence>MTASDDEDALLDSLENDTQNDPSLAHLREARIQQIASEVKKSKQLRSEGFGSYDQIKDEKRLMEITTSTKCCVVHFYKPDFNRCRIMDGHLSALAPVHLSTRFLRIDVEHAPFLVTKLNVKVLPCVIAFIGGVSADRIVGFEGVGYSEDTFKTGDLEKRLVGAGVLEKEKGAGDARLGGVWNNSNEKKTVGGNGDGDDDDEWD</sequence>
<evidence type="ECO:0000313" key="3">
    <source>
        <dbReference type="Proteomes" id="UP000664203"/>
    </source>
</evidence>
<evidence type="ECO:0008006" key="4">
    <source>
        <dbReference type="Google" id="ProtNLM"/>
    </source>
</evidence>
<organism evidence="2 3">
    <name type="scientific">Alectoria fallacina</name>
    <dbReference type="NCBI Taxonomy" id="1903189"/>
    <lineage>
        <taxon>Eukaryota</taxon>
        <taxon>Fungi</taxon>
        <taxon>Dikarya</taxon>
        <taxon>Ascomycota</taxon>
        <taxon>Pezizomycotina</taxon>
        <taxon>Lecanoromycetes</taxon>
        <taxon>OSLEUM clade</taxon>
        <taxon>Lecanoromycetidae</taxon>
        <taxon>Lecanorales</taxon>
        <taxon>Lecanorineae</taxon>
        <taxon>Parmeliaceae</taxon>
        <taxon>Alectoria</taxon>
    </lineage>
</organism>
<keyword evidence="3" id="KW-1185">Reference proteome</keyword>
<name>A0A8H3IUD8_9LECA</name>
<dbReference type="OrthoDB" id="10257948at2759"/>
<dbReference type="AlphaFoldDB" id="A0A8H3IUD8"/>
<comment type="caution">
    <text evidence="2">The sequence shown here is derived from an EMBL/GenBank/DDBJ whole genome shotgun (WGS) entry which is preliminary data.</text>
</comment>
<proteinExistence type="predicted"/>
<dbReference type="Gene3D" id="3.40.30.10">
    <property type="entry name" value="Glutaredoxin"/>
    <property type="match status" value="1"/>
</dbReference>
<dbReference type="Proteomes" id="UP000664203">
    <property type="component" value="Unassembled WGS sequence"/>
</dbReference>
<protein>
    <recommendedName>
        <fullName evidence="4">Thioredoxin-like protein</fullName>
    </recommendedName>
</protein>
<feature type="compositionally biased region" description="Acidic residues" evidence="1">
    <location>
        <begin position="1"/>
        <end position="10"/>
    </location>
</feature>
<feature type="region of interest" description="Disordered" evidence="1">
    <location>
        <begin position="175"/>
        <end position="203"/>
    </location>
</feature>
<dbReference type="CDD" id="cd02989">
    <property type="entry name" value="Phd_like_TxnDC9"/>
    <property type="match status" value="1"/>
</dbReference>
<dbReference type="InterPro" id="IPR036249">
    <property type="entry name" value="Thioredoxin-like_sf"/>
</dbReference>
<reference evidence="2" key="1">
    <citation type="submission" date="2021-03" db="EMBL/GenBank/DDBJ databases">
        <authorList>
            <person name="Tagirdzhanova G."/>
        </authorList>
    </citation>
    <scope>NUCLEOTIDE SEQUENCE</scope>
</reference>
<dbReference type="PANTHER" id="PTHR21148">
    <property type="entry name" value="THIOREDOXIN DOMAIN-CONTAINING PROTEIN 9"/>
    <property type="match status" value="1"/>
</dbReference>
<gene>
    <name evidence="2" type="ORF">ALECFALPRED_003998</name>
</gene>
<feature type="region of interest" description="Disordered" evidence="1">
    <location>
        <begin position="1"/>
        <end position="23"/>
    </location>
</feature>
<accession>A0A8H3IUD8</accession>
<evidence type="ECO:0000256" key="1">
    <source>
        <dbReference type="SAM" id="MobiDB-lite"/>
    </source>
</evidence>
<dbReference type="SUPFAM" id="SSF52833">
    <property type="entry name" value="Thioredoxin-like"/>
    <property type="match status" value="1"/>
</dbReference>
<dbReference type="EMBL" id="CAJPDR010000248">
    <property type="protein sequence ID" value="CAF9928310.1"/>
    <property type="molecule type" value="Genomic_DNA"/>
</dbReference>